<sequence length="77" mass="8825">MHTYLGKNNVDLIVVAIDQNTAGDERINEYCPWRNGEFSEKLLDYKSESGGKGAKKEEWTGTALMEERWDLEISDNN</sequence>
<evidence type="ECO:0000313" key="1">
    <source>
        <dbReference type="EMBL" id="PWW32164.1"/>
    </source>
</evidence>
<proteinExistence type="predicted"/>
<dbReference type="OrthoDB" id="9784036at2"/>
<organism evidence="1 2">
    <name type="scientific">Cytobacillus oceanisediminis</name>
    <dbReference type="NCBI Taxonomy" id="665099"/>
    <lineage>
        <taxon>Bacteria</taxon>
        <taxon>Bacillati</taxon>
        <taxon>Bacillota</taxon>
        <taxon>Bacilli</taxon>
        <taxon>Bacillales</taxon>
        <taxon>Bacillaceae</taxon>
        <taxon>Cytobacillus</taxon>
    </lineage>
</organism>
<dbReference type="RefSeq" id="WP_110063126.1">
    <property type="nucleotide sequence ID" value="NZ_QGTW01000001.1"/>
</dbReference>
<gene>
    <name evidence="1" type="ORF">DFO73_101427</name>
</gene>
<reference evidence="1 2" key="1">
    <citation type="submission" date="2018-05" db="EMBL/GenBank/DDBJ databases">
        <title>Freshwater and sediment microbial communities from various areas in North America, analyzing microbe dynamics in response to fracking.</title>
        <authorList>
            <person name="Lamendella R."/>
        </authorList>
    </citation>
    <scope>NUCLEOTIDE SEQUENCE [LARGE SCALE GENOMIC DNA]</scope>
    <source>
        <strain evidence="1 2">15_TX</strain>
    </source>
</reference>
<accession>A0A2V3AA76</accession>
<name>A0A2V3AA76_9BACI</name>
<dbReference type="AlphaFoldDB" id="A0A2V3AA76"/>
<dbReference type="Proteomes" id="UP000247150">
    <property type="component" value="Unassembled WGS sequence"/>
</dbReference>
<evidence type="ECO:0000313" key="2">
    <source>
        <dbReference type="Proteomes" id="UP000247150"/>
    </source>
</evidence>
<protein>
    <submittedName>
        <fullName evidence="1">Uncharacterized protein</fullName>
    </submittedName>
</protein>
<dbReference type="EMBL" id="QGTW01000001">
    <property type="protein sequence ID" value="PWW32164.1"/>
    <property type="molecule type" value="Genomic_DNA"/>
</dbReference>
<comment type="caution">
    <text evidence="1">The sequence shown here is derived from an EMBL/GenBank/DDBJ whole genome shotgun (WGS) entry which is preliminary data.</text>
</comment>